<name>A0A8J2LDG0_9HEXA</name>
<protein>
    <submittedName>
        <fullName evidence="1">Uncharacterized protein</fullName>
    </submittedName>
</protein>
<feature type="non-terminal residue" evidence="1">
    <location>
        <position position="1"/>
    </location>
</feature>
<evidence type="ECO:0000313" key="2">
    <source>
        <dbReference type="Proteomes" id="UP000708208"/>
    </source>
</evidence>
<keyword evidence="2" id="KW-1185">Reference proteome</keyword>
<gene>
    <name evidence="1" type="ORF">AFUS01_LOCUS40659</name>
</gene>
<organism evidence="1 2">
    <name type="scientific">Allacma fusca</name>
    <dbReference type="NCBI Taxonomy" id="39272"/>
    <lineage>
        <taxon>Eukaryota</taxon>
        <taxon>Metazoa</taxon>
        <taxon>Ecdysozoa</taxon>
        <taxon>Arthropoda</taxon>
        <taxon>Hexapoda</taxon>
        <taxon>Collembola</taxon>
        <taxon>Symphypleona</taxon>
        <taxon>Sminthuridae</taxon>
        <taxon>Allacma</taxon>
    </lineage>
</organism>
<comment type="caution">
    <text evidence="1">The sequence shown here is derived from an EMBL/GenBank/DDBJ whole genome shotgun (WGS) entry which is preliminary data.</text>
</comment>
<proteinExistence type="predicted"/>
<dbReference type="Proteomes" id="UP000708208">
    <property type="component" value="Unassembled WGS sequence"/>
</dbReference>
<dbReference type="EMBL" id="CAJVCH010557968">
    <property type="protein sequence ID" value="CAG7830889.1"/>
    <property type="molecule type" value="Genomic_DNA"/>
</dbReference>
<sequence>MGKILDNVTSEEVKVSFVTRVRNKRNIHTNEFHILRVQRPAHNSSFLIHLGKNDRLISPNLRIIHRGNATPEMA</sequence>
<dbReference type="AlphaFoldDB" id="A0A8J2LDG0"/>
<evidence type="ECO:0000313" key="1">
    <source>
        <dbReference type="EMBL" id="CAG7830889.1"/>
    </source>
</evidence>
<reference evidence="1" key="1">
    <citation type="submission" date="2021-06" db="EMBL/GenBank/DDBJ databases">
        <authorList>
            <person name="Hodson N. C."/>
            <person name="Mongue J. A."/>
            <person name="Jaron S. K."/>
        </authorList>
    </citation>
    <scope>NUCLEOTIDE SEQUENCE</scope>
</reference>
<accession>A0A8J2LDG0</accession>